<name>A0A7J6FIC8_CANSA</name>
<gene>
    <name evidence="2" type="ORF">F8388_021972</name>
</gene>
<accession>A0A7J6FIC8</accession>
<proteinExistence type="predicted"/>
<sequence length="70" mass="8092">MIVLPPNTKKRAGRPKRRRISSKGEPNVQLKCGRCKKTGHNRKICTNPALPRKQQEPKQPRHKKAKTQQE</sequence>
<feature type="region of interest" description="Disordered" evidence="1">
    <location>
        <begin position="1"/>
        <end position="70"/>
    </location>
</feature>
<evidence type="ECO:0000313" key="3">
    <source>
        <dbReference type="Proteomes" id="UP000525078"/>
    </source>
</evidence>
<comment type="caution">
    <text evidence="2">The sequence shown here is derived from an EMBL/GenBank/DDBJ whole genome shotgun (WGS) entry which is preliminary data.</text>
</comment>
<feature type="compositionally biased region" description="Basic residues" evidence="1">
    <location>
        <begin position="60"/>
        <end position="70"/>
    </location>
</feature>
<feature type="compositionally biased region" description="Basic residues" evidence="1">
    <location>
        <begin position="33"/>
        <end position="43"/>
    </location>
</feature>
<organism evidence="2 3">
    <name type="scientific">Cannabis sativa</name>
    <name type="common">Hemp</name>
    <name type="synonym">Marijuana</name>
    <dbReference type="NCBI Taxonomy" id="3483"/>
    <lineage>
        <taxon>Eukaryota</taxon>
        <taxon>Viridiplantae</taxon>
        <taxon>Streptophyta</taxon>
        <taxon>Embryophyta</taxon>
        <taxon>Tracheophyta</taxon>
        <taxon>Spermatophyta</taxon>
        <taxon>Magnoliopsida</taxon>
        <taxon>eudicotyledons</taxon>
        <taxon>Gunneridae</taxon>
        <taxon>Pentapetalae</taxon>
        <taxon>rosids</taxon>
        <taxon>fabids</taxon>
        <taxon>Rosales</taxon>
        <taxon>Cannabaceae</taxon>
        <taxon>Cannabis</taxon>
    </lineage>
</organism>
<evidence type="ECO:0000313" key="2">
    <source>
        <dbReference type="EMBL" id="KAF4369639.1"/>
    </source>
</evidence>
<reference evidence="2 3" key="1">
    <citation type="journal article" date="2020" name="bioRxiv">
        <title>Sequence and annotation of 42 cannabis genomes reveals extensive copy number variation in cannabinoid synthesis and pathogen resistance genes.</title>
        <authorList>
            <person name="Mckernan K.J."/>
            <person name="Helbert Y."/>
            <person name="Kane L.T."/>
            <person name="Ebling H."/>
            <person name="Zhang L."/>
            <person name="Liu B."/>
            <person name="Eaton Z."/>
            <person name="Mclaughlin S."/>
            <person name="Kingan S."/>
            <person name="Baybayan P."/>
            <person name="Concepcion G."/>
            <person name="Jordan M."/>
            <person name="Riva A."/>
            <person name="Barbazuk W."/>
            <person name="Harkins T."/>
        </authorList>
    </citation>
    <scope>NUCLEOTIDE SEQUENCE [LARGE SCALE GENOMIC DNA]</scope>
    <source>
        <strain evidence="3">cv. Jamaican Lion 4</strain>
        <tissue evidence="2">Leaf</tissue>
    </source>
</reference>
<dbReference type="AlphaFoldDB" id="A0A7J6FIC8"/>
<protein>
    <submittedName>
        <fullName evidence="2">Uncharacterized protein</fullName>
    </submittedName>
</protein>
<feature type="compositionally biased region" description="Basic residues" evidence="1">
    <location>
        <begin position="8"/>
        <end position="21"/>
    </location>
</feature>
<dbReference type="Proteomes" id="UP000525078">
    <property type="component" value="Unassembled WGS sequence"/>
</dbReference>
<dbReference type="EMBL" id="JAATIP010000125">
    <property type="protein sequence ID" value="KAF4369639.1"/>
    <property type="molecule type" value="Genomic_DNA"/>
</dbReference>
<evidence type="ECO:0000256" key="1">
    <source>
        <dbReference type="SAM" id="MobiDB-lite"/>
    </source>
</evidence>